<name>A0A1H7QG87_9RHOB</name>
<dbReference type="STRING" id="1287727.SAMN05443999_105265"/>
<accession>A0A1H7QG87</accession>
<dbReference type="EMBL" id="FOAG01000005">
    <property type="protein sequence ID" value="SEL46943.1"/>
    <property type="molecule type" value="Genomic_DNA"/>
</dbReference>
<evidence type="ECO:0000313" key="4">
    <source>
        <dbReference type="Proteomes" id="UP000199582"/>
    </source>
</evidence>
<evidence type="ECO:0000256" key="1">
    <source>
        <dbReference type="ARBA" id="ARBA00022801"/>
    </source>
</evidence>
<dbReference type="AlphaFoldDB" id="A0A1H7QG87"/>
<organism evidence="3 4">
    <name type="scientific">Roseovarius azorensis</name>
    <dbReference type="NCBI Taxonomy" id="1287727"/>
    <lineage>
        <taxon>Bacteria</taxon>
        <taxon>Pseudomonadati</taxon>
        <taxon>Pseudomonadota</taxon>
        <taxon>Alphaproteobacteria</taxon>
        <taxon>Rhodobacterales</taxon>
        <taxon>Roseobacteraceae</taxon>
        <taxon>Roseovarius</taxon>
    </lineage>
</organism>
<reference evidence="3" key="1">
    <citation type="submission" date="2016-10" db="EMBL/GenBank/DDBJ databases">
        <authorList>
            <person name="de Groot N.N."/>
        </authorList>
    </citation>
    <scope>NUCLEOTIDE SEQUENCE [LARGE SCALE GENOMIC DNA]</scope>
    <source>
        <strain evidence="3">DSM 100674</strain>
    </source>
</reference>
<protein>
    <submittedName>
        <fullName evidence="3">Haloacetate dehalogenase</fullName>
    </submittedName>
</protein>
<dbReference type="InterPro" id="IPR000639">
    <property type="entry name" value="Epox_hydrolase-like"/>
</dbReference>
<dbReference type="SUPFAM" id="SSF53474">
    <property type="entry name" value="alpha/beta-Hydrolases"/>
    <property type="match status" value="1"/>
</dbReference>
<evidence type="ECO:0000313" key="3">
    <source>
        <dbReference type="EMBL" id="SEL46943.1"/>
    </source>
</evidence>
<dbReference type="GO" id="GO:0016787">
    <property type="term" value="F:hydrolase activity"/>
    <property type="evidence" value="ECO:0007669"/>
    <property type="project" value="UniProtKB-KW"/>
</dbReference>
<dbReference type="Proteomes" id="UP000199582">
    <property type="component" value="Unassembled WGS sequence"/>
</dbReference>
<evidence type="ECO:0000259" key="2">
    <source>
        <dbReference type="Pfam" id="PF00561"/>
    </source>
</evidence>
<gene>
    <name evidence="3" type="ORF">SAMN05443999_105265</name>
</gene>
<dbReference type="PRINTS" id="PR00111">
    <property type="entry name" value="ABHYDROLASE"/>
</dbReference>
<dbReference type="InterPro" id="IPR000073">
    <property type="entry name" value="AB_hydrolase_1"/>
</dbReference>
<dbReference type="Gene3D" id="3.40.50.1820">
    <property type="entry name" value="alpha/beta hydrolase"/>
    <property type="match status" value="1"/>
</dbReference>
<keyword evidence="1" id="KW-0378">Hydrolase</keyword>
<proteinExistence type="predicted"/>
<dbReference type="Pfam" id="PF00561">
    <property type="entry name" value="Abhydrolase_1"/>
    <property type="match status" value="1"/>
</dbReference>
<keyword evidence="4" id="KW-1185">Reference proteome</keyword>
<feature type="domain" description="AB hydrolase-1" evidence="2">
    <location>
        <begin position="27"/>
        <end position="279"/>
    </location>
</feature>
<dbReference type="InterPro" id="IPR029058">
    <property type="entry name" value="AB_hydrolase_fold"/>
</dbReference>
<dbReference type="PANTHER" id="PTHR43329">
    <property type="entry name" value="EPOXIDE HYDROLASE"/>
    <property type="match status" value="1"/>
</dbReference>
<dbReference type="PRINTS" id="PR00412">
    <property type="entry name" value="EPOXHYDRLASE"/>
</dbReference>
<sequence>MMFEGFEQRTIDCDGVLIHARVGGSGPPLLLLHGYPQTHVMWHLIAPRLAEEFTVVATDLRGYGESSKPETTPDYVTYSKRSMARDQVAVMRALGHEEFYVAGHDRGGRCAYRMALDHPERVRKLAILDIIPTGECFWRADKTFGLGYWHWFFLAQTDDLPERVIGADPDYFWHRLASGLAPKDAFTPEAVEAYLHYYRQPEVIRATCNDYRAGARIDVEYDATDRDQGHKITCPTLVLWGAKGLLERWYDVPAIWRDWADDLRGKALDCGHFVPEERPEETLAELRAFFTPKPSGTTETKGDAA</sequence>